<dbReference type="PANTHER" id="PTHR42951">
    <property type="entry name" value="METALLO-BETA-LACTAMASE DOMAIN-CONTAINING"/>
    <property type="match status" value="1"/>
</dbReference>
<dbReference type="PANTHER" id="PTHR42951:SF4">
    <property type="entry name" value="ACYL-COENZYME A THIOESTERASE MBLAC2"/>
    <property type="match status" value="1"/>
</dbReference>
<dbReference type="STRING" id="1047168.A0A0F4GJX8"/>
<name>A0A0F4GJX8_9PEZI</name>
<proteinExistence type="predicted"/>
<organism evidence="2 3">
    <name type="scientific">Zymoseptoria brevis</name>
    <dbReference type="NCBI Taxonomy" id="1047168"/>
    <lineage>
        <taxon>Eukaryota</taxon>
        <taxon>Fungi</taxon>
        <taxon>Dikarya</taxon>
        <taxon>Ascomycota</taxon>
        <taxon>Pezizomycotina</taxon>
        <taxon>Dothideomycetes</taxon>
        <taxon>Dothideomycetidae</taxon>
        <taxon>Mycosphaerellales</taxon>
        <taxon>Mycosphaerellaceae</taxon>
        <taxon>Zymoseptoria</taxon>
    </lineage>
</organism>
<dbReference type="InterPro" id="IPR050855">
    <property type="entry name" value="NDM-1-like"/>
</dbReference>
<dbReference type="Pfam" id="PF00753">
    <property type="entry name" value="Lactamase_B"/>
    <property type="match status" value="1"/>
</dbReference>
<dbReference type="EMBL" id="LAFY01000615">
    <property type="protein sequence ID" value="KJX96470.1"/>
    <property type="molecule type" value="Genomic_DNA"/>
</dbReference>
<dbReference type="InterPro" id="IPR001279">
    <property type="entry name" value="Metallo-B-lactamas"/>
</dbReference>
<evidence type="ECO:0000313" key="2">
    <source>
        <dbReference type="EMBL" id="KJX96470.1"/>
    </source>
</evidence>
<dbReference type="AlphaFoldDB" id="A0A0F4GJX8"/>
<dbReference type="SUPFAM" id="SSF56281">
    <property type="entry name" value="Metallo-hydrolase/oxidoreductase"/>
    <property type="match status" value="1"/>
</dbReference>
<evidence type="ECO:0000313" key="3">
    <source>
        <dbReference type="Proteomes" id="UP000033647"/>
    </source>
</evidence>
<reference evidence="2 3" key="1">
    <citation type="submission" date="2015-03" db="EMBL/GenBank/DDBJ databases">
        <title>RNA-seq based gene annotation and comparative genomics of four Zymoseptoria species reveal species-specific pathogenicity related genes and transposable element activity.</title>
        <authorList>
            <person name="Grandaubert J."/>
            <person name="Bhattacharyya A."/>
            <person name="Stukenbrock E.H."/>
        </authorList>
    </citation>
    <scope>NUCLEOTIDE SEQUENCE [LARGE SCALE GENOMIC DNA]</scope>
    <source>
        <strain evidence="2 3">Zb18110</strain>
    </source>
</reference>
<comment type="caution">
    <text evidence="2">The sequence shown here is derived from an EMBL/GenBank/DDBJ whole genome shotgun (WGS) entry which is preliminary data.</text>
</comment>
<sequence>MSSAALEELTSSSFSVKRINSTTFVIREDDAFGEHPFIYAKLHPTAPVVILSDTGCDEPNEKKQHAKYTQLRGYLEACPSAIFGNRPLNPGGQREYVIISTHCHYDHLGGVNQFLAGGATSILASAAGKQFIDSDLETHGLFKYIGKPVPYFQVTHWAASFELLIWPLPCYEGVNRNIKPVDLAVTIIHTPGHTPDSLAWYDHEEMHLYVGDSLYEPGEVDDMPIEWPTDGNMIDWYYSMQKLLQFVRSQNAGAEADANEDVPLDGWAHVSRRVKLGAGHQTASVDAEEILKKVMEVWWRTLRGEVPVVNKRVLRDEAYFTWRRKEKKGEMYFMAPARLMEDARKFFAGGEGR</sequence>
<keyword evidence="2" id="KW-0378">Hydrolase</keyword>
<dbReference type="OrthoDB" id="3341310at2759"/>
<keyword evidence="3" id="KW-1185">Reference proteome</keyword>
<dbReference type="SMART" id="SM00849">
    <property type="entry name" value="Lactamase_B"/>
    <property type="match status" value="1"/>
</dbReference>
<dbReference type="GO" id="GO:0016787">
    <property type="term" value="F:hydrolase activity"/>
    <property type="evidence" value="ECO:0007669"/>
    <property type="project" value="UniProtKB-KW"/>
</dbReference>
<dbReference type="CDD" id="cd06262">
    <property type="entry name" value="metallo-hydrolase-like_MBL-fold"/>
    <property type="match status" value="1"/>
</dbReference>
<dbReference type="Gene3D" id="3.60.15.10">
    <property type="entry name" value="Ribonuclease Z/Hydroxyacylglutathione hydrolase-like"/>
    <property type="match status" value="1"/>
</dbReference>
<gene>
    <name evidence="2" type="ORF">TI39_contig623g00006</name>
</gene>
<protein>
    <submittedName>
        <fullName evidence="2">Putative metallo-hydrolase oxidoreductase protein</fullName>
    </submittedName>
</protein>
<evidence type="ECO:0000259" key="1">
    <source>
        <dbReference type="SMART" id="SM00849"/>
    </source>
</evidence>
<accession>A0A0F4GJX8</accession>
<dbReference type="Proteomes" id="UP000033647">
    <property type="component" value="Unassembled WGS sequence"/>
</dbReference>
<dbReference type="InterPro" id="IPR036866">
    <property type="entry name" value="RibonucZ/Hydroxyglut_hydro"/>
</dbReference>
<feature type="domain" description="Metallo-beta-lactamase" evidence="1">
    <location>
        <begin position="20"/>
        <end position="257"/>
    </location>
</feature>